<dbReference type="EMBL" id="CAJHJT010000023">
    <property type="protein sequence ID" value="CAD7002066.1"/>
    <property type="molecule type" value="Genomic_DNA"/>
</dbReference>
<name>A0A811UWM6_CERCA</name>
<comment type="caution">
    <text evidence="1">The sequence shown here is derived from an EMBL/GenBank/DDBJ whole genome shotgun (WGS) entry which is preliminary data.</text>
</comment>
<gene>
    <name evidence="1" type="ORF">CCAP1982_LOCUS10554</name>
</gene>
<dbReference type="Proteomes" id="UP000606786">
    <property type="component" value="Unassembled WGS sequence"/>
</dbReference>
<organism evidence="1 2">
    <name type="scientific">Ceratitis capitata</name>
    <name type="common">Mediterranean fruit fly</name>
    <name type="synonym">Tephritis capitata</name>
    <dbReference type="NCBI Taxonomy" id="7213"/>
    <lineage>
        <taxon>Eukaryota</taxon>
        <taxon>Metazoa</taxon>
        <taxon>Ecdysozoa</taxon>
        <taxon>Arthropoda</taxon>
        <taxon>Hexapoda</taxon>
        <taxon>Insecta</taxon>
        <taxon>Pterygota</taxon>
        <taxon>Neoptera</taxon>
        <taxon>Endopterygota</taxon>
        <taxon>Diptera</taxon>
        <taxon>Brachycera</taxon>
        <taxon>Muscomorpha</taxon>
        <taxon>Tephritoidea</taxon>
        <taxon>Tephritidae</taxon>
        <taxon>Ceratitis</taxon>
        <taxon>Ceratitis</taxon>
    </lineage>
</organism>
<reference evidence="1" key="1">
    <citation type="submission" date="2020-11" db="EMBL/GenBank/DDBJ databases">
        <authorList>
            <person name="Whitehead M."/>
        </authorList>
    </citation>
    <scope>NUCLEOTIDE SEQUENCE</scope>
    <source>
        <strain evidence="1">EGII</strain>
    </source>
</reference>
<dbReference type="AlphaFoldDB" id="A0A811UWM6"/>
<keyword evidence="2" id="KW-1185">Reference proteome</keyword>
<accession>A0A811UWM6</accession>
<evidence type="ECO:0000313" key="1">
    <source>
        <dbReference type="EMBL" id="CAD7002066.1"/>
    </source>
</evidence>
<evidence type="ECO:0000313" key="2">
    <source>
        <dbReference type="Proteomes" id="UP000606786"/>
    </source>
</evidence>
<sequence length="133" mass="15243">MFIRRYYCLANTITIIIEGVWRCYRCNEICFGCNQPAHKIGEYPTTKTQVKQEGGWVNRIEMIPALSIGCIIFKDLRVCSNSFIFKALVYTDWDSCLMHDDVLMPLGEIELSKDRMQIKGKGCSILNSTASFL</sequence>
<protein>
    <submittedName>
        <fullName evidence="1">(Mediterranean fruit fly) hypothetical protein</fullName>
    </submittedName>
</protein>
<proteinExistence type="predicted"/>